<keyword evidence="3" id="KW-1185">Reference proteome</keyword>
<comment type="caution">
    <text evidence="2">The sequence shown here is derived from an EMBL/GenBank/DDBJ whole genome shotgun (WGS) entry which is preliminary data.</text>
</comment>
<keyword evidence="1" id="KW-1133">Transmembrane helix</keyword>
<dbReference type="RefSeq" id="WP_382390207.1">
    <property type="nucleotide sequence ID" value="NZ_JBHTCQ010000001.1"/>
</dbReference>
<proteinExistence type="predicted"/>
<dbReference type="Proteomes" id="UP001596455">
    <property type="component" value="Unassembled WGS sequence"/>
</dbReference>
<evidence type="ECO:0000256" key="1">
    <source>
        <dbReference type="SAM" id="Phobius"/>
    </source>
</evidence>
<accession>A0ABW2Q280</accession>
<gene>
    <name evidence="2" type="ORF">ACFQQL_00635</name>
</gene>
<evidence type="ECO:0000313" key="3">
    <source>
        <dbReference type="Proteomes" id="UP001596455"/>
    </source>
</evidence>
<sequence>MTGTPALEPWTTADSARLAACRAHVELRTGRPLTPPLDLAVTFRPAFGPDEVMMAAGRFELLNFQAVGDGSYRRGGGLFLGTGPVGLAITGVVAATTFAGNRSRKKKAQEDAVPRWVKVDGGQLVVSDRGFYLETPRGLHIWNYEDIHQVQMVGAGELLLAGRSASGPVRWILRSDWAELVFVLWVNRYQPNHPQLDRGAWLPPGWIEHVRAHGMAGPIESASGLLEQ</sequence>
<keyword evidence="1" id="KW-0812">Transmembrane</keyword>
<evidence type="ECO:0000313" key="2">
    <source>
        <dbReference type="EMBL" id="MFC7403595.1"/>
    </source>
</evidence>
<organism evidence="2 3">
    <name type="scientific">Georgenia alba</name>
    <dbReference type="NCBI Taxonomy" id="2233858"/>
    <lineage>
        <taxon>Bacteria</taxon>
        <taxon>Bacillati</taxon>
        <taxon>Actinomycetota</taxon>
        <taxon>Actinomycetes</taxon>
        <taxon>Micrococcales</taxon>
        <taxon>Bogoriellaceae</taxon>
        <taxon>Georgenia</taxon>
    </lineage>
</organism>
<keyword evidence="1" id="KW-0472">Membrane</keyword>
<name>A0ABW2Q280_9MICO</name>
<reference evidence="3" key="1">
    <citation type="journal article" date="2019" name="Int. J. Syst. Evol. Microbiol.">
        <title>The Global Catalogue of Microorganisms (GCM) 10K type strain sequencing project: providing services to taxonomists for standard genome sequencing and annotation.</title>
        <authorList>
            <consortium name="The Broad Institute Genomics Platform"/>
            <consortium name="The Broad Institute Genome Sequencing Center for Infectious Disease"/>
            <person name="Wu L."/>
            <person name="Ma J."/>
        </authorList>
    </citation>
    <scope>NUCLEOTIDE SEQUENCE [LARGE SCALE GENOMIC DNA]</scope>
    <source>
        <strain evidence="3">JCM 1490</strain>
    </source>
</reference>
<dbReference type="EMBL" id="JBHTCQ010000001">
    <property type="protein sequence ID" value="MFC7403595.1"/>
    <property type="molecule type" value="Genomic_DNA"/>
</dbReference>
<protein>
    <submittedName>
        <fullName evidence="2">Uncharacterized protein</fullName>
    </submittedName>
</protein>
<feature type="transmembrane region" description="Helical" evidence="1">
    <location>
        <begin position="78"/>
        <end position="99"/>
    </location>
</feature>